<protein>
    <submittedName>
        <fullName evidence="2">Uncharacterized protein</fullName>
    </submittedName>
</protein>
<organism evidence="2 3">
    <name type="scientific">Pseudomonas brenneri</name>
    <dbReference type="NCBI Taxonomy" id="129817"/>
    <lineage>
        <taxon>Bacteria</taxon>
        <taxon>Pseudomonadati</taxon>
        <taxon>Pseudomonadota</taxon>
        <taxon>Gammaproteobacteria</taxon>
        <taxon>Pseudomonadales</taxon>
        <taxon>Pseudomonadaceae</taxon>
        <taxon>Pseudomonas</taxon>
    </lineage>
</organism>
<dbReference type="EMBL" id="VUOL01000004">
    <property type="protein sequence ID" value="KAA2231302.1"/>
    <property type="molecule type" value="Genomic_DNA"/>
</dbReference>
<comment type="caution">
    <text evidence="2">The sequence shown here is derived from an EMBL/GenBank/DDBJ whole genome shotgun (WGS) entry which is preliminary data.</text>
</comment>
<evidence type="ECO:0000313" key="3">
    <source>
        <dbReference type="Proteomes" id="UP000325296"/>
    </source>
</evidence>
<gene>
    <name evidence="2" type="ORF">F1720_10165</name>
</gene>
<dbReference type="Proteomes" id="UP000325296">
    <property type="component" value="Unassembled WGS sequence"/>
</dbReference>
<reference evidence="2 3" key="1">
    <citation type="submission" date="2019-09" db="EMBL/GenBank/DDBJ databases">
        <title>Draft genome sequence of Pseudomonas brenneri CCUG 51514(T).</title>
        <authorList>
            <person name="Tunovic T."/>
            <person name="Pineiro-Iglesias B."/>
            <person name="Unosson C."/>
            <person name="Inganas E."/>
            <person name="Ohlen M."/>
            <person name="Cardew S."/>
            <person name="Jensie-Markopoulos S."/>
            <person name="Salva-Serra F."/>
            <person name="Jaen-Luchoro D."/>
            <person name="Svensson-Stadler L."/>
            <person name="Chun J."/>
            <person name="Moore E."/>
        </authorList>
    </citation>
    <scope>NUCLEOTIDE SEQUENCE [LARGE SCALE GENOMIC DNA]</scope>
    <source>
        <strain evidence="2 3">CCUG 51514</strain>
    </source>
</reference>
<accession>A0A5B2UXX0</accession>
<evidence type="ECO:0000256" key="1">
    <source>
        <dbReference type="SAM" id="MobiDB-lite"/>
    </source>
</evidence>
<name>A0A5B2UXX0_9PSED</name>
<feature type="region of interest" description="Disordered" evidence="1">
    <location>
        <begin position="58"/>
        <end position="84"/>
    </location>
</feature>
<proteinExistence type="predicted"/>
<sequence>MGWVCSFFRLRLFSLTGLKSLLFVLSVGASLLAKVANDDTGNLPPNCALRLFASKLAPTKSPTAKKNRPGRAHSPPSTPAHCGS</sequence>
<dbReference type="AlphaFoldDB" id="A0A5B2UXX0"/>
<evidence type="ECO:0000313" key="2">
    <source>
        <dbReference type="EMBL" id="KAA2231302.1"/>
    </source>
</evidence>